<evidence type="ECO:0000313" key="3">
    <source>
        <dbReference type="Proteomes" id="UP000268192"/>
    </source>
</evidence>
<evidence type="ECO:0000256" key="1">
    <source>
        <dbReference type="SAM" id="MobiDB-lite"/>
    </source>
</evidence>
<keyword evidence="3" id="KW-1185">Reference proteome</keyword>
<organism evidence="2 3">
    <name type="scientific">Georhizobium profundi</name>
    <dbReference type="NCBI Taxonomy" id="2341112"/>
    <lineage>
        <taxon>Bacteria</taxon>
        <taxon>Pseudomonadati</taxon>
        <taxon>Pseudomonadota</taxon>
        <taxon>Alphaproteobacteria</taxon>
        <taxon>Hyphomicrobiales</taxon>
        <taxon>Rhizobiaceae</taxon>
        <taxon>Georhizobium</taxon>
    </lineage>
</organism>
<proteinExistence type="predicted"/>
<gene>
    <name evidence="2" type="ORF">D5400_12685</name>
</gene>
<dbReference type="EMBL" id="CP032509">
    <property type="protein sequence ID" value="AZN72020.1"/>
    <property type="molecule type" value="Genomic_DNA"/>
</dbReference>
<reference evidence="2 3" key="1">
    <citation type="submission" date="2018-09" db="EMBL/GenBank/DDBJ databases">
        <title>Marinorhizobium profundi gen. nov., sp. nov., isolated from a deep-sea sediment sample from the New Britain Trench and proposal of Marinorhizobiaceae fam. nov. in the order Rhizobiales of the class Alphaproteobacteria.</title>
        <authorList>
            <person name="Cao J."/>
        </authorList>
    </citation>
    <scope>NUCLEOTIDE SEQUENCE [LARGE SCALE GENOMIC DNA]</scope>
    <source>
        <strain evidence="2 3">WS11</strain>
    </source>
</reference>
<feature type="compositionally biased region" description="Basic and acidic residues" evidence="1">
    <location>
        <begin position="71"/>
        <end position="81"/>
    </location>
</feature>
<name>A0A3Q8XPM1_9HYPH</name>
<dbReference type="KEGG" id="abaw:D5400_12685"/>
<dbReference type="AlphaFoldDB" id="A0A3Q8XPM1"/>
<feature type="region of interest" description="Disordered" evidence="1">
    <location>
        <begin position="59"/>
        <end position="81"/>
    </location>
</feature>
<dbReference type="Proteomes" id="UP000268192">
    <property type="component" value="Chromosome"/>
</dbReference>
<dbReference type="RefSeq" id="WP_126010333.1">
    <property type="nucleotide sequence ID" value="NZ_CP032509.1"/>
</dbReference>
<protein>
    <submittedName>
        <fullName evidence="2">Uncharacterized protein</fullName>
    </submittedName>
</protein>
<sequence length="81" mass="8764">METKTYRVKMTDGSEVELANVVKARADGSGRHFEMADGDVISFNDGQTLWAIPTSATVTQPAPVITEPAADETHPEQEQST</sequence>
<evidence type="ECO:0000313" key="2">
    <source>
        <dbReference type="EMBL" id="AZN72020.1"/>
    </source>
</evidence>
<accession>A0A3Q8XPM1</accession>